<dbReference type="EMBL" id="JBHSFI010000002">
    <property type="protein sequence ID" value="MFC4627593.1"/>
    <property type="molecule type" value="Genomic_DNA"/>
</dbReference>
<evidence type="ECO:0000259" key="3">
    <source>
        <dbReference type="PROSITE" id="PS50983"/>
    </source>
</evidence>
<reference evidence="5" key="1">
    <citation type="journal article" date="2019" name="Int. J. Syst. Evol. Microbiol.">
        <title>The Global Catalogue of Microorganisms (GCM) 10K type strain sequencing project: providing services to taxonomists for standard genome sequencing and annotation.</title>
        <authorList>
            <consortium name="The Broad Institute Genomics Platform"/>
            <consortium name="The Broad Institute Genome Sequencing Center for Infectious Disease"/>
            <person name="Wu L."/>
            <person name="Ma J."/>
        </authorList>
    </citation>
    <scope>NUCLEOTIDE SEQUENCE [LARGE SCALE GENOMIC DNA]</scope>
    <source>
        <strain evidence="5">CCUG 42722</strain>
    </source>
</reference>
<proteinExistence type="inferred from homology"/>
<sequence length="355" mass="37973">MRARTAALAAVVLVGLTGCGASEVVEPAQAAPAGEGRTEYPLTLENCGQDVTVEAAPARVVSLDQNSTEILLSLGLEDRIVGTASWTDPVLDSLAEANEGVPRLADNAPTYEVLLGADPDFVTASFGRHYNTEGGVVSRDRLGETGIGSYLSPTDCDNGKSVNGGTPRTTPLTVDALYLEIRELARIFDVADRGEKLVADLKERAAAATEGVDLEGRTVMFWFADTKTPYVAGGLGAASLLATDTGMVNVLKDATDDWPAVGWESVVEADPDILVLGDLQRDRFPGDRLDDKVEFLTQDELTSTLDAVQEERFIPLHGAEMNPSIRFVDGLEKIQAWWLANKDSLNTGQPNKDQP</sequence>
<comment type="similarity">
    <text evidence="1">Belongs to the bacterial solute-binding protein 8 family.</text>
</comment>
<evidence type="ECO:0000256" key="1">
    <source>
        <dbReference type="ARBA" id="ARBA00008814"/>
    </source>
</evidence>
<evidence type="ECO:0000256" key="2">
    <source>
        <dbReference type="SAM" id="SignalP"/>
    </source>
</evidence>
<feature type="chain" id="PRO_5046163560" evidence="2">
    <location>
        <begin position="22"/>
        <end position="355"/>
    </location>
</feature>
<dbReference type="PANTHER" id="PTHR30535">
    <property type="entry name" value="VITAMIN B12-BINDING PROTEIN"/>
    <property type="match status" value="1"/>
</dbReference>
<dbReference type="Gene3D" id="3.40.50.1980">
    <property type="entry name" value="Nitrogenase molybdenum iron protein domain"/>
    <property type="match status" value="2"/>
</dbReference>
<gene>
    <name evidence="4" type="ORF">ACFO6V_05055</name>
</gene>
<evidence type="ECO:0000313" key="4">
    <source>
        <dbReference type="EMBL" id="MFC4627593.1"/>
    </source>
</evidence>
<dbReference type="InterPro" id="IPR002491">
    <property type="entry name" value="ABC_transptr_periplasmic_BD"/>
</dbReference>
<name>A0ABV9HBC7_9MICO</name>
<dbReference type="RefSeq" id="WP_377132879.1">
    <property type="nucleotide sequence ID" value="NZ_JBHSFI010000002.1"/>
</dbReference>
<dbReference type="Proteomes" id="UP001596011">
    <property type="component" value="Unassembled WGS sequence"/>
</dbReference>
<comment type="caution">
    <text evidence="4">The sequence shown here is derived from an EMBL/GenBank/DDBJ whole genome shotgun (WGS) entry which is preliminary data.</text>
</comment>
<evidence type="ECO:0000313" key="5">
    <source>
        <dbReference type="Proteomes" id="UP001596011"/>
    </source>
</evidence>
<keyword evidence="5" id="KW-1185">Reference proteome</keyword>
<feature type="signal peptide" evidence="2">
    <location>
        <begin position="1"/>
        <end position="21"/>
    </location>
</feature>
<dbReference type="SUPFAM" id="SSF53807">
    <property type="entry name" value="Helical backbone' metal receptor"/>
    <property type="match status" value="1"/>
</dbReference>
<dbReference type="Pfam" id="PF01497">
    <property type="entry name" value="Peripla_BP_2"/>
    <property type="match status" value="1"/>
</dbReference>
<organism evidence="4 5">
    <name type="scientific">Promicromonospora alba</name>
    <dbReference type="NCBI Taxonomy" id="1616110"/>
    <lineage>
        <taxon>Bacteria</taxon>
        <taxon>Bacillati</taxon>
        <taxon>Actinomycetota</taxon>
        <taxon>Actinomycetes</taxon>
        <taxon>Micrococcales</taxon>
        <taxon>Promicromonosporaceae</taxon>
        <taxon>Promicromonospora</taxon>
    </lineage>
</organism>
<dbReference type="PROSITE" id="PS50983">
    <property type="entry name" value="FE_B12_PBP"/>
    <property type="match status" value="1"/>
</dbReference>
<dbReference type="InterPro" id="IPR050902">
    <property type="entry name" value="ABC_Transporter_SBP"/>
</dbReference>
<feature type="domain" description="Fe/B12 periplasmic-binding" evidence="3">
    <location>
        <begin position="59"/>
        <end position="347"/>
    </location>
</feature>
<keyword evidence="2" id="KW-0732">Signal</keyword>
<dbReference type="PROSITE" id="PS51257">
    <property type="entry name" value="PROKAR_LIPOPROTEIN"/>
    <property type="match status" value="1"/>
</dbReference>
<protein>
    <submittedName>
        <fullName evidence="4">ABC transporter substrate-binding protein</fullName>
    </submittedName>
</protein>
<accession>A0ABV9HBC7</accession>
<dbReference type="PANTHER" id="PTHR30535:SF7">
    <property type="entry name" value="IRON(III) DICITRATE-BINDING PROTEIN"/>
    <property type="match status" value="1"/>
</dbReference>